<protein>
    <recommendedName>
        <fullName evidence="4">Transmembrane protein</fullName>
    </recommendedName>
</protein>
<accession>A0ABR2PAQ2</accession>
<evidence type="ECO:0008006" key="4">
    <source>
        <dbReference type="Google" id="ProtNLM"/>
    </source>
</evidence>
<comment type="caution">
    <text evidence="2">The sequence shown here is derived from an EMBL/GenBank/DDBJ whole genome shotgun (WGS) entry which is preliminary data.</text>
</comment>
<evidence type="ECO:0000256" key="1">
    <source>
        <dbReference type="SAM" id="SignalP"/>
    </source>
</evidence>
<keyword evidence="3" id="KW-1185">Reference proteome</keyword>
<evidence type="ECO:0000313" key="2">
    <source>
        <dbReference type="EMBL" id="KAK8985511.1"/>
    </source>
</evidence>
<dbReference type="Pfam" id="PF21529">
    <property type="entry name" value="GLV1-2"/>
    <property type="match status" value="1"/>
</dbReference>
<dbReference type="EMBL" id="JBBPBN010000069">
    <property type="protein sequence ID" value="KAK8985511.1"/>
    <property type="molecule type" value="Genomic_DNA"/>
</dbReference>
<gene>
    <name evidence="2" type="ORF">V6N11_068765</name>
</gene>
<proteinExistence type="predicted"/>
<dbReference type="Proteomes" id="UP001396334">
    <property type="component" value="Unassembled WGS sequence"/>
</dbReference>
<name>A0ABR2PAQ2_9ROSI</name>
<sequence length="75" mass="8260">MARVPCKHVLIVFIFLCFFISTTPIARSLSDTRETKECLDVGEVVMATGSVAPPDVGELVAMDYTPARRKPPIHN</sequence>
<dbReference type="InterPro" id="IPR049306">
    <property type="entry name" value="GLV1-2"/>
</dbReference>
<organism evidence="2 3">
    <name type="scientific">Hibiscus sabdariffa</name>
    <name type="common">roselle</name>
    <dbReference type="NCBI Taxonomy" id="183260"/>
    <lineage>
        <taxon>Eukaryota</taxon>
        <taxon>Viridiplantae</taxon>
        <taxon>Streptophyta</taxon>
        <taxon>Embryophyta</taxon>
        <taxon>Tracheophyta</taxon>
        <taxon>Spermatophyta</taxon>
        <taxon>Magnoliopsida</taxon>
        <taxon>eudicotyledons</taxon>
        <taxon>Gunneridae</taxon>
        <taxon>Pentapetalae</taxon>
        <taxon>rosids</taxon>
        <taxon>malvids</taxon>
        <taxon>Malvales</taxon>
        <taxon>Malvaceae</taxon>
        <taxon>Malvoideae</taxon>
        <taxon>Hibiscus</taxon>
    </lineage>
</organism>
<keyword evidence="1" id="KW-0732">Signal</keyword>
<reference evidence="2 3" key="1">
    <citation type="journal article" date="2024" name="G3 (Bethesda)">
        <title>Genome assembly of Hibiscus sabdariffa L. provides insights into metabolisms of medicinal natural products.</title>
        <authorList>
            <person name="Kim T."/>
        </authorList>
    </citation>
    <scope>NUCLEOTIDE SEQUENCE [LARGE SCALE GENOMIC DNA]</scope>
    <source>
        <strain evidence="2">TK-2024</strain>
        <tissue evidence="2">Old leaves</tissue>
    </source>
</reference>
<feature type="signal peptide" evidence="1">
    <location>
        <begin position="1"/>
        <end position="28"/>
    </location>
</feature>
<evidence type="ECO:0000313" key="3">
    <source>
        <dbReference type="Proteomes" id="UP001396334"/>
    </source>
</evidence>
<feature type="chain" id="PRO_5045712909" description="Transmembrane protein" evidence="1">
    <location>
        <begin position="29"/>
        <end position="75"/>
    </location>
</feature>